<dbReference type="Proteomes" id="UP000515928">
    <property type="component" value="Chromosome"/>
</dbReference>
<dbReference type="InterPro" id="IPR011055">
    <property type="entry name" value="Dup_hybrid_motif"/>
</dbReference>
<feature type="domain" description="Peptidase M56" evidence="3">
    <location>
        <begin position="10"/>
        <end position="293"/>
    </location>
</feature>
<dbReference type="SUPFAM" id="SSF51261">
    <property type="entry name" value="Duplicated hybrid motif"/>
    <property type="match status" value="1"/>
</dbReference>
<dbReference type="CDD" id="cd12797">
    <property type="entry name" value="M23_peptidase"/>
    <property type="match status" value="1"/>
</dbReference>
<feature type="transmembrane region" description="Helical" evidence="1">
    <location>
        <begin position="116"/>
        <end position="137"/>
    </location>
</feature>
<dbReference type="InterPro" id="IPR016047">
    <property type="entry name" value="M23ase_b-sheet_dom"/>
</dbReference>
<dbReference type="RefSeq" id="WP_187533426.1">
    <property type="nucleotide sequence ID" value="NZ_CBCSHU010000007.1"/>
</dbReference>
<proteinExistence type="predicted"/>
<evidence type="ECO:0000259" key="2">
    <source>
        <dbReference type="Pfam" id="PF01551"/>
    </source>
</evidence>
<dbReference type="EMBL" id="CP060715">
    <property type="protein sequence ID" value="QNN60296.1"/>
    <property type="molecule type" value="Genomic_DNA"/>
</dbReference>
<feature type="transmembrane region" description="Helical" evidence="1">
    <location>
        <begin position="6"/>
        <end position="26"/>
    </location>
</feature>
<reference evidence="4 5" key="1">
    <citation type="submission" date="2020-08" db="EMBL/GenBank/DDBJ databases">
        <title>Genome sequence of Erysipelothrix inopinata DSM 15511T.</title>
        <authorList>
            <person name="Hyun D.-W."/>
            <person name="Bae J.-W."/>
        </authorList>
    </citation>
    <scope>NUCLEOTIDE SEQUENCE [LARGE SCALE GENOMIC DNA]</scope>
    <source>
        <strain evidence="4 5">DSM 15511</strain>
    </source>
</reference>
<keyword evidence="1" id="KW-0472">Membrane</keyword>
<dbReference type="InterPro" id="IPR008756">
    <property type="entry name" value="Peptidase_M56"/>
</dbReference>
<feature type="transmembrane region" description="Helical" evidence="1">
    <location>
        <begin position="38"/>
        <end position="57"/>
    </location>
</feature>
<evidence type="ECO:0000313" key="4">
    <source>
        <dbReference type="EMBL" id="QNN60296.1"/>
    </source>
</evidence>
<dbReference type="Gene3D" id="2.70.70.10">
    <property type="entry name" value="Glucose Permease (Domain IIA)"/>
    <property type="match status" value="1"/>
</dbReference>
<dbReference type="PANTHER" id="PTHR34978">
    <property type="entry name" value="POSSIBLE SENSOR-TRANSDUCER PROTEIN BLAR"/>
    <property type="match status" value="1"/>
</dbReference>
<dbReference type="AlphaFoldDB" id="A0A7G9RXH1"/>
<gene>
    <name evidence="4" type="ORF">H9L01_07945</name>
</gene>
<keyword evidence="5" id="KW-1185">Reference proteome</keyword>
<evidence type="ECO:0000259" key="3">
    <source>
        <dbReference type="Pfam" id="PF05569"/>
    </source>
</evidence>
<dbReference type="InterPro" id="IPR052173">
    <property type="entry name" value="Beta-lactam_resp_regulator"/>
</dbReference>
<name>A0A7G9RXH1_9FIRM</name>
<dbReference type="Pfam" id="PF05569">
    <property type="entry name" value="Peptidase_M56"/>
    <property type="match status" value="1"/>
</dbReference>
<evidence type="ECO:0000256" key="1">
    <source>
        <dbReference type="SAM" id="Phobius"/>
    </source>
</evidence>
<accession>A0A7G9RXH1</accession>
<sequence length="546" mass="62148">MSNIGFHLIVMSFVTSIVYGVVALCIKLNNKSLKEQTKYRVFLLTMLLLVLPLHLVFPQVNIVNNNSIDNLTMKPDVTLISAEKSVIETKTSVDFQNENLNNTSPFNEVSTQSASLYIYVFGAIILLGSYLISILRFNTRIRKFLKRNEIKSIADKPEIYIIDEKMSPFVFGLINPKIIVPKYLKEEENFQLILEHEQTHIKRHDVLIKHLANLLTIIHWFNPAIYLLKRDLFNTMESSCDEAVLENCSTLERKGYATLVLDTLETNIMNSRKYSLGFASSNKEKTKERIYLIMNDSKKSKFKKISTYFTIGFALIITLFISRNLVFANTLNAPEPVEDITDVMGDENDSSDTNNISNETDELDETLETTETEEIVETEEKNEETVVPEEKTVVEEKLQQVEKKEIIQKVEEPKKEINDPNRWATNPVRGSIILCEWGCYSGHSGTDFSMDPQVEGVNIYPIAKGVIIKVDYNEGGYGNYIVIQHDNGFKSTYAHMQSLDHKVGTKVTTETVIGKIGMTGRTTQPHVHVEVHNPENAKVDLGKFLK</sequence>
<dbReference type="CDD" id="cd07341">
    <property type="entry name" value="M56_BlaR1_MecR1_like"/>
    <property type="match status" value="1"/>
</dbReference>
<feature type="domain" description="M23ase beta-sheet core" evidence="2">
    <location>
        <begin position="442"/>
        <end position="535"/>
    </location>
</feature>
<dbReference type="KEGG" id="eio:H9L01_07945"/>
<feature type="transmembrane region" description="Helical" evidence="1">
    <location>
        <begin position="305"/>
        <end position="326"/>
    </location>
</feature>
<keyword evidence="1" id="KW-0812">Transmembrane</keyword>
<evidence type="ECO:0000313" key="5">
    <source>
        <dbReference type="Proteomes" id="UP000515928"/>
    </source>
</evidence>
<dbReference type="PANTHER" id="PTHR34978:SF3">
    <property type="entry name" value="SLR0241 PROTEIN"/>
    <property type="match status" value="1"/>
</dbReference>
<keyword evidence="1" id="KW-1133">Transmembrane helix</keyword>
<organism evidence="4 5">
    <name type="scientific">Erysipelothrix inopinata</name>
    <dbReference type="NCBI Taxonomy" id="225084"/>
    <lineage>
        <taxon>Bacteria</taxon>
        <taxon>Bacillati</taxon>
        <taxon>Bacillota</taxon>
        <taxon>Erysipelotrichia</taxon>
        <taxon>Erysipelotrichales</taxon>
        <taxon>Erysipelotrichaceae</taxon>
        <taxon>Erysipelothrix</taxon>
    </lineage>
</organism>
<dbReference type="Pfam" id="PF01551">
    <property type="entry name" value="Peptidase_M23"/>
    <property type="match status" value="1"/>
</dbReference>
<protein>
    <submittedName>
        <fullName evidence="4">Peptidoglycan DD-metalloendopeptidase family protein</fullName>
    </submittedName>
</protein>